<dbReference type="AlphaFoldDB" id="A0A9X3M794"/>
<sequence length="56" mass="6075">MSLINGPSHGSGLARIVSTPPPREYLAAQFLGEMPKTVPAVLTNELRTRRPEQSSD</sequence>
<dbReference type="EMBL" id="JAKMUV010000009">
    <property type="protein sequence ID" value="MCZ9305445.1"/>
    <property type="molecule type" value="Genomic_DNA"/>
</dbReference>
<accession>A0A9X3M794</accession>
<comment type="caution">
    <text evidence="1">The sequence shown here is derived from an EMBL/GenBank/DDBJ whole genome shotgun (WGS) entry which is preliminary data.</text>
</comment>
<evidence type="ECO:0000313" key="1">
    <source>
        <dbReference type="EMBL" id="MCZ9305445.1"/>
    </source>
</evidence>
<dbReference type="RefSeq" id="WP_168163094.1">
    <property type="nucleotide sequence ID" value="NZ_CP180526.1"/>
</dbReference>
<name>A0A9X3M794_9CORY</name>
<dbReference type="GeneID" id="301813472"/>
<reference evidence="1" key="1">
    <citation type="submission" date="2022-02" db="EMBL/GenBank/DDBJ databases">
        <title>Corynebacterium sp. from urogenital microbiome.</title>
        <authorList>
            <person name="Cappelli E.A."/>
            <person name="Ribeiro T.G."/>
            <person name="Peixe L."/>
        </authorList>
    </citation>
    <scope>NUCLEOTIDE SEQUENCE</scope>
    <source>
        <strain evidence="1">C9Ua_112</strain>
    </source>
</reference>
<keyword evidence="2" id="KW-1185">Reference proteome</keyword>
<gene>
    <name evidence="1" type="ORF">L8U58_07900</name>
</gene>
<organism evidence="1 2">
    <name type="scientific">Corynebacterium macclintockiae</name>
    <dbReference type="NCBI Taxonomy" id="2913501"/>
    <lineage>
        <taxon>Bacteria</taxon>
        <taxon>Bacillati</taxon>
        <taxon>Actinomycetota</taxon>
        <taxon>Actinomycetes</taxon>
        <taxon>Mycobacteriales</taxon>
        <taxon>Corynebacteriaceae</taxon>
        <taxon>Corynebacterium</taxon>
    </lineage>
</organism>
<dbReference type="Proteomes" id="UP001146505">
    <property type="component" value="Unassembled WGS sequence"/>
</dbReference>
<evidence type="ECO:0000313" key="2">
    <source>
        <dbReference type="Proteomes" id="UP001146505"/>
    </source>
</evidence>
<proteinExistence type="predicted"/>
<protein>
    <submittedName>
        <fullName evidence="1">Uncharacterized protein</fullName>
    </submittedName>
</protein>